<evidence type="ECO:0000313" key="3">
    <source>
        <dbReference type="Proteomes" id="UP000183209"/>
    </source>
</evidence>
<dbReference type="RefSeq" id="WP_074978864.1">
    <property type="nucleotide sequence ID" value="NZ_FPAG01000006.1"/>
</dbReference>
<organism evidence="2 3">
    <name type="scientific">Zhouia amylolytica</name>
    <dbReference type="NCBI Taxonomy" id="376730"/>
    <lineage>
        <taxon>Bacteria</taxon>
        <taxon>Pseudomonadati</taxon>
        <taxon>Bacteroidota</taxon>
        <taxon>Flavobacteriia</taxon>
        <taxon>Flavobacteriales</taxon>
        <taxon>Flavobacteriaceae</taxon>
        <taxon>Zhouia</taxon>
    </lineage>
</organism>
<dbReference type="EMBL" id="FPAG01000006">
    <property type="protein sequence ID" value="SFS94077.1"/>
    <property type="molecule type" value="Genomic_DNA"/>
</dbReference>
<dbReference type="Gene3D" id="1.20.120.450">
    <property type="entry name" value="dinb family like domain"/>
    <property type="match status" value="1"/>
</dbReference>
<reference evidence="2 3" key="1">
    <citation type="submission" date="2016-10" db="EMBL/GenBank/DDBJ databases">
        <authorList>
            <person name="de Groot N.N."/>
        </authorList>
    </citation>
    <scope>NUCLEOTIDE SEQUENCE [LARGE SCALE GENOMIC DNA]</scope>
    <source>
        <strain evidence="2 3">CGMCC 1.6114</strain>
    </source>
</reference>
<evidence type="ECO:0000313" key="2">
    <source>
        <dbReference type="EMBL" id="SFS94077.1"/>
    </source>
</evidence>
<dbReference type="InterPro" id="IPR011463">
    <property type="entry name" value="DUF1569"/>
</dbReference>
<dbReference type="OrthoDB" id="2599194at2"/>
<gene>
    <name evidence="2" type="ORF">SAMN04487906_2224</name>
</gene>
<proteinExistence type="predicted"/>
<evidence type="ECO:0000256" key="1">
    <source>
        <dbReference type="SAM" id="Coils"/>
    </source>
</evidence>
<protein>
    <recommendedName>
        <fullName evidence="4">DUF1569 domain-containing protein</fullName>
    </recommendedName>
</protein>
<keyword evidence="1" id="KW-0175">Coiled coil</keyword>
<sequence>MKSLFDPVSLIEIKNRLNLIDQTSSPKWGKMNAGQMLAHCQGPLRLALSELTLKRPNVVVRSVARIFRYKLYDDKKWGHGIPTAKEFLVKNERNLDKEKNALENLIEDFHKKGAEHEWPIHPIFGKFTSEQWGKMQYKHLDHHLRQFGV</sequence>
<dbReference type="AlphaFoldDB" id="A0A1I6TYJ0"/>
<feature type="coiled-coil region" evidence="1">
    <location>
        <begin position="85"/>
        <end position="112"/>
    </location>
</feature>
<dbReference type="Pfam" id="PF07606">
    <property type="entry name" value="DUF1569"/>
    <property type="match status" value="1"/>
</dbReference>
<name>A0A1I6TYJ0_9FLAO</name>
<dbReference type="Proteomes" id="UP000183209">
    <property type="component" value="Unassembled WGS sequence"/>
</dbReference>
<accession>A0A1I6TYJ0</accession>
<evidence type="ECO:0008006" key="4">
    <source>
        <dbReference type="Google" id="ProtNLM"/>
    </source>
</evidence>
<dbReference type="InterPro" id="IPR034660">
    <property type="entry name" value="DinB/YfiT-like"/>
</dbReference>